<sequence length="272" mass="27051">MSTLTTEMALAEARDAARAGDLAGAREHLDGLDSADPEVLDLRARVLAQDGDLDGAEQAWRALDAARPGDPAAAAGLAAVADLRSGRRRRRRVVVVAGVVVLLGAVAVGGTLAAGGPSAPEAPVAAAPGTPVTPAPVPAAVPDPAPALADALARPGLTARARDGVVEVTFDEGLFAGGTTLTTGGRRLLADLGPRLVGQVREVEVVGRSVAVAGGPSSGGSTVALARAQSVAAALAEDGPPLTTFDLAAAEQTRTSGDDAARSRTVELRLTP</sequence>
<keyword evidence="2" id="KW-0472">Membrane</keyword>
<reference evidence="3 4" key="1">
    <citation type="submission" date="2024-03" db="EMBL/GenBank/DDBJ databases">
        <title>Actinomycetospora sp. OC33-EN06, a novel actinomycete isolated from wild orchid (Aerides multiflora).</title>
        <authorList>
            <person name="Suriyachadkun C."/>
        </authorList>
    </citation>
    <scope>NUCLEOTIDE SEQUENCE [LARGE SCALE GENOMIC DNA]</scope>
    <source>
        <strain evidence="3 4">OC33-EN06</strain>
    </source>
</reference>
<name>A0ABU8MZA6_9PSEU</name>
<keyword evidence="2" id="KW-0812">Transmembrane</keyword>
<dbReference type="RefSeq" id="WP_337711927.1">
    <property type="nucleotide sequence ID" value="NZ_JBBEGL010000001.1"/>
</dbReference>
<keyword evidence="4" id="KW-1185">Reference proteome</keyword>
<feature type="transmembrane region" description="Helical" evidence="2">
    <location>
        <begin position="93"/>
        <end position="114"/>
    </location>
</feature>
<gene>
    <name evidence="3" type="ORF">WCD41_03225</name>
</gene>
<dbReference type="EMBL" id="JBBEGL010000001">
    <property type="protein sequence ID" value="MEJ2885447.1"/>
    <property type="molecule type" value="Genomic_DNA"/>
</dbReference>
<evidence type="ECO:0000313" key="4">
    <source>
        <dbReference type="Proteomes" id="UP001370100"/>
    </source>
</evidence>
<feature type="compositionally biased region" description="Basic and acidic residues" evidence="1">
    <location>
        <begin position="256"/>
        <end position="272"/>
    </location>
</feature>
<comment type="caution">
    <text evidence="3">The sequence shown here is derived from an EMBL/GenBank/DDBJ whole genome shotgun (WGS) entry which is preliminary data.</text>
</comment>
<proteinExistence type="predicted"/>
<evidence type="ECO:0008006" key="5">
    <source>
        <dbReference type="Google" id="ProtNLM"/>
    </source>
</evidence>
<feature type="region of interest" description="Disordered" evidence="1">
    <location>
        <begin position="252"/>
        <end position="272"/>
    </location>
</feature>
<keyword evidence="2" id="KW-1133">Transmembrane helix</keyword>
<evidence type="ECO:0000256" key="1">
    <source>
        <dbReference type="SAM" id="MobiDB-lite"/>
    </source>
</evidence>
<evidence type="ECO:0000313" key="3">
    <source>
        <dbReference type="EMBL" id="MEJ2885447.1"/>
    </source>
</evidence>
<accession>A0ABU8MZA6</accession>
<dbReference type="Proteomes" id="UP001370100">
    <property type="component" value="Unassembled WGS sequence"/>
</dbReference>
<protein>
    <recommendedName>
        <fullName evidence="5">OmpA family protein</fullName>
    </recommendedName>
</protein>
<evidence type="ECO:0000256" key="2">
    <source>
        <dbReference type="SAM" id="Phobius"/>
    </source>
</evidence>
<organism evidence="3 4">
    <name type="scientific">Actinomycetospora aeridis</name>
    <dbReference type="NCBI Taxonomy" id="3129231"/>
    <lineage>
        <taxon>Bacteria</taxon>
        <taxon>Bacillati</taxon>
        <taxon>Actinomycetota</taxon>
        <taxon>Actinomycetes</taxon>
        <taxon>Pseudonocardiales</taxon>
        <taxon>Pseudonocardiaceae</taxon>
        <taxon>Actinomycetospora</taxon>
    </lineage>
</organism>